<feature type="region of interest" description="Disordered" evidence="2">
    <location>
        <begin position="1"/>
        <end position="49"/>
    </location>
</feature>
<feature type="region of interest" description="Disordered" evidence="2">
    <location>
        <begin position="184"/>
        <end position="206"/>
    </location>
</feature>
<gene>
    <name evidence="3" type="ORF">PPERSA_06385</name>
</gene>
<feature type="region of interest" description="Disordered" evidence="2">
    <location>
        <begin position="72"/>
        <end position="165"/>
    </location>
</feature>
<reference evidence="3 4" key="1">
    <citation type="journal article" date="2015" name="Sci. Rep.">
        <title>Genome of the facultative scuticociliatosis pathogen Pseudocohnilembus persalinus provides insight into its virulence through horizontal gene transfer.</title>
        <authorList>
            <person name="Xiong J."/>
            <person name="Wang G."/>
            <person name="Cheng J."/>
            <person name="Tian M."/>
            <person name="Pan X."/>
            <person name="Warren A."/>
            <person name="Jiang C."/>
            <person name="Yuan D."/>
            <person name="Miao W."/>
        </authorList>
    </citation>
    <scope>NUCLEOTIDE SEQUENCE [LARGE SCALE GENOMIC DNA]</scope>
    <source>
        <strain evidence="3">36N120E</strain>
    </source>
</reference>
<sequence>MIQNNKQINLNQKRLEQLESHSEYSSEDSDEQQSYFQMPMLKKYQPQNQQEDDIWRNLSQQKQQVQNFKNANNFNDNSYYQQSSQKQYEQQNQQQQSGLQSNDNQYLNQNQNLNNKSENDQKRYNKNQEEQKYKRRVSFSNQQSEQFSMSPRKKNSAQIEEKRQAIKQRASIKEYKQMLLNQGSIESNKGQNQKEQTQTKLQNDLGESCQISDSVKSLQNKNRSISFQSNERFRGISKDYTNKLKRKQKGSVDNYDIDKPIQLQNQENYNKPQDIQKSQSYSGLKSLNNLNSLNKINIQQIVPIKYCRSSTSSNQQQQNSNNNSNKQSSQLNLQNSKQKGYYKYQHNSLGEANDNKNLEKIESFSNIQNNDLGSSQTFMENNNKNNYQMQIKENNLNKQQQYQQKQQQTYSNTQILKPNELFSLKEEIQQENNYINEDNQKAVNEFLNELGYQKEIDQIEQLQNVAIERDIINKNVEMEKILQKIKELEQIISKQKIKIRNPEYYEQLKVSIEDEKNKLLLNKKIEKLDQRVKELENALETEQMQRKQLEEQVDKYTKEYEILLQDANSAKKEVFEQLEIIKEKRQTLEEMQQKLEQQQQIYEKRLSTGFDQNQNNKLGPILCASQIGNSKIKNKIIFNTGNKKSTLQINSFEGENKIQNQFLPVHSLFDLEEEIKQKRKQINKIEEKPTDEQLQNNNNQLTNINQSSNQDFLISSDNNQNTEEKPIKGISEEVKKTLILTAKSKFKDTSDEESLISSQNLKMNIQNQNNEQLNQNRQQIIKNKFQNDQETVVSNYSQQNENSSLAQFRTGFKKSGTQILDQKNLQLEKKNRKFSYFNLGQMEESEYNLLKKQSSNQYNEKQSKESNSIQQETDYFKELQQLQNEIIGNNTKQDIVGDFTNFILSDQKNFNNNSVSYFNDQVLQNSKELNQKNNQNQQKNQQTNQNHIQQISQNNLINNDQNNDKRQSLMRSSRSAINLNNSQQLQTLNNQQINKISKGARQSLLFINKETQQFSILNNQNQVEDVNEDQFSQTIQQQLLSNNKDQNKNNIFISNSKQSLNQNDNIDDIQTKNKFNEYIFGVNEKENEIENKSKSEQQLNKQYSDKIMNQNINDEDDQQQLIQQQNQLYDNNNNELKLNQKDKQAWFNSSLKLRQQFILSQQEELQNSSNKKKLDNSAQKIQNMLEKLKNSQHKINLLKKK</sequence>
<dbReference type="InParanoid" id="A0A0V0QJ08"/>
<feature type="compositionally biased region" description="Polar residues" evidence="2">
    <location>
        <begin position="138"/>
        <end position="149"/>
    </location>
</feature>
<feature type="region of interest" description="Disordered" evidence="2">
    <location>
        <begin position="238"/>
        <end position="257"/>
    </location>
</feature>
<organism evidence="3 4">
    <name type="scientific">Pseudocohnilembus persalinus</name>
    <name type="common">Ciliate</name>
    <dbReference type="NCBI Taxonomy" id="266149"/>
    <lineage>
        <taxon>Eukaryota</taxon>
        <taxon>Sar</taxon>
        <taxon>Alveolata</taxon>
        <taxon>Ciliophora</taxon>
        <taxon>Intramacronucleata</taxon>
        <taxon>Oligohymenophorea</taxon>
        <taxon>Scuticociliatia</taxon>
        <taxon>Philasterida</taxon>
        <taxon>Pseudocohnilembidae</taxon>
        <taxon>Pseudocohnilembus</taxon>
    </lineage>
</organism>
<evidence type="ECO:0000256" key="2">
    <source>
        <dbReference type="SAM" id="MobiDB-lite"/>
    </source>
</evidence>
<feature type="coiled-coil region" evidence="1">
    <location>
        <begin position="756"/>
        <end position="783"/>
    </location>
</feature>
<name>A0A0V0QJ08_PSEPJ</name>
<keyword evidence="4" id="KW-1185">Reference proteome</keyword>
<evidence type="ECO:0000313" key="3">
    <source>
        <dbReference type="EMBL" id="KRX02190.1"/>
    </source>
</evidence>
<proteinExistence type="predicted"/>
<feature type="compositionally biased region" description="Low complexity" evidence="2">
    <location>
        <begin position="72"/>
        <end position="116"/>
    </location>
</feature>
<evidence type="ECO:0000313" key="4">
    <source>
        <dbReference type="Proteomes" id="UP000054937"/>
    </source>
</evidence>
<comment type="caution">
    <text evidence="3">The sequence shown here is derived from an EMBL/GenBank/DDBJ whole genome shotgun (WGS) entry which is preliminary data.</text>
</comment>
<keyword evidence="1" id="KW-0175">Coiled coil</keyword>
<feature type="compositionally biased region" description="Basic and acidic residues" evidence="2">
    <location>
        <begin position="13"/>
        <end position="24"/>
    </location>
</feature>
<feature type="compositionally biased region" description="Low complexity" evidence="2">
    <location>
        <begin position="1"/>
        <end position="12"/>
    </location>
</feature>
<feature type="coiled-coil region" evidence="1">
    <location>
        <begin position="471"/>
        <end position="608"/>
    </location>
</feature>
<evidence type="ECO:0000256" key="1">
    <source>
        <dbReference type="SAM" id="Coils"/>
    </source>
</evidence>
<feature type="compositionally biased region" description="Polar residues" evidence="2">
    <location>
        <begin position="184"/>
        <end position="202"/>
    </location>
</feature>
<dbReference type="Proteomes" id="UP000054937">
    <property type="component" value="Unassembled WGS sequence"/>
</dbReference>
<feature type="coiled-coil region" evidence="1">
    <location>
        <begin position="1171"/>
        <end position="1201"/>
    </location>
</feature>
<feature type="region of interest" description="Disordered" evidence="2">
    <location>
        <begin position="309"/>
        <end position="331"/>
    </location>
</feature>
<accession>A0A0V0QJ08</accession>
<feature type="compositionally biased region" description="Basic and acidic residues" evidence="2">
    <location>
        <begin position="117"/>
        <end position="132"/>
    </location>
</feature>
<dbReference type="EMBL" id="LDAU01000157">
    <property type="protein sequence ID" value="KRX02190.1"/>
    <property type="molecule type" value="Genomic_DNA"/>
</dbReference>
<dbReference type="AlphaFoldDB" id="A0A0V0QJ08"/>
<protein>
    <submittedName>
        <fullName evidence="3">Uncharacterized protein</fullName>
    </submittedName>
</protein>
<feature type="coiled-coil region" evidence="1">
    <location>
        <begin position="919"/>
        <end position="946"/>
    </location>
</feature>